<feature type="compositionally biased region" description="Acidic residues" evidence="5">
    <location>
        <begin position="247"/>
        <end position="263"/>
    </location>
</feature>
<dbReference type="OrthoDB" id="285729at2759"/>
<comment type="subcellular location">
    <subcellularLocation>
        <location evidence="1">Nucleus</location>
        <location evidence="1">Nucleolus</location>
    </subcellularLocation>
</comment>
<evidence type="ECO:0000313" key="8">
    <source>
        <dbReference type="RefSeq" id="XP_018009365.1"/>
    </source>
</evidence>
<dbReference type="InterPro" id="IPR019002">
    <property type="entry name" value="Ribosome_biogenesis_Nop16"/>
</dbReference>
<protein>
    <recommendedName>
        <fullName evidence="3">Nucleolar protein 16</fullName>
    </recommendedName>
</protein>
<dbReference type="Proteomes" id="UP000694843">
    <property type="component" value="Unplaced"/>
</dbReference>
<feature type="compositionally biased region" description="Basic residues" evidence="5">
    <location>
        <begin position="273"/>
        <end position="304"/>
    </location>
</feature>
<dbReference type="Pfam" id="PF09420">
    <property type="entry name" value="Nop16"/>
    <property type="match status" value="1"/>
</dbReference>
<organism evidence="6 7">
    <name type="scientific">Hyalella azteca</name>
    <name type="common">Amphipod</name>
    <dbReference type="NCBI Taxonomy" id="294128"/>
    <lineage>
        <taxon>Eukaryota</taxon>
        <taxon>Metazoa</taxon>
        <taxon>Ecdysozoa</taxon>
        <taxon>Arthropoda</taxon>
        <taxon>Crustacea</taxon>
        <taxon>Multicrustacea</taxon>
        <taxon>Malacostraca</taxon>
        <taxon>Eumalacostraca</taxon>
        <taxon>Peracarida</taxon>
        <taxon>Amphipoda</taxon>
        <taxon>Senticaudata</taxon>
        <taxon>Talitrida</taxon>
        <taxon>Talitroidea</taxon>
        <taxon>Hyalellidae</taxon>
        <taxon>Hyalella</taxon>
    </lineage>
</organism>
<dbReference type="PANTHER" id="PTHR13243:SF1">
    <property type="entry name" value="NUCLEOLAR PROTEIN 16"/>
    <property type="match status" value="1"/>
</dbReference>
<sequence length="304" mass="35021">MGQPASVKRRKRKVGSFQVLKNRKRVTRRKRHQKTSGLPQIGLEAGTGGQCLMTRVEQGGLVANLKTHFKPDKKMFIEGMGERLTKKPQPQPEKSTDNRLVENVNELRTKAKAKVLARRGVVMSKPLVKRLEYFLDRYGEDYKAMTLDPMNYDQWTERQLRVKVANFKQTSFQFAEYLKDRGLLQPHLISPNTTDDAEMTEENSSAEAIKKFEKKVAALRRSEAKFTERITAKTPAPALIRELPPQSDDEGEEEETDEEELETCVEQTTINKPGKKSNQKRRQRKKEAKQAKLKRLQKIVRKSV</sequence>
<dbReference type="GO" id="GO:0005730">
    <property type="term" value="C:nucleolus"/>
    <property type="evidence" value="ECO:0007669"/>
    <property type="project" value="UniProtKB-SubCell"/>
</dbReference>
<dbReference type="KEGG" id="hazt:108666911"/>
<dbReference type="PANTHER" id="PTHR13243">
    <property type="entry name" value="HSPC111 PROTEIN-RELATED"/>
    <property type="match status" value="1"/>
</dbReference>
<evidence type="ECO:0000256" key="3">
    <source>
        <dbReference type="ARBA" id="ARBA00015522"/>
    </source>
</evidence>
<dbReference type="RefSeq" id="XP_018009364.1">
    <property type="nucleotide sequence ID" value="XM_018153875.2"/>
</dbReference>
<name>A0A8B7N7V3_HYAAZ</name>
<dbReference type="GeneID" id="108666911"/>
<evidence type="ECO:0000256" key="2">
    <source>
        <dbReference type="ARBA" id="ARBA00008479"/>
    </source>
</evidence>
<proteinExistence type="inferred from homology"/>
<evidence type="ECO:0000256" key="1">
    <source>
        <dbReference type="ARBA" id="ARBA00004604"/>
    </source>
</evidence>
<dbReference type="GO" id="GO:0042273">
    <property type="term" value="P:ribosomal large subunit biogenesis"/>
    <property type="evidence" value="ECO:0007669"/>
    <property type="project" value="TreeGrafter"/>
</dbReference>
<accession>A0A8B7N7V3</accession>
<gene>
    <name evidence="7 8" type="primary">LOC108666911</name>
</gene>
<keyword evidence="4" id="KW-0539">Nucleus</keyword>
<feature type="region of interest" description="Disordered" evidence="5">
    <location>
        <begin position="228"/>
        <end position="304"/>
    </location>
</feature>
<evidence type="ECO:0000313" key="7">
    <source>
        <dbReference type="RefSeq" id="XP_018009364.1"/>
    </source>
</evidence>
<dbReference type="RefSeq" id="XP_018009365.1">
    <property type="nucleotide sequence ID" value="XM_018153876.2"/>
</dbReference>
<reference evidence="7 8" key="1">
    <citation type="submission" date="2025-04" db="UniProtKB">
        <authorList>
            <consortium name="RefSeq"/>
        </authorList>
    </citation>
    <scope>IDENTIFICATION</scope>
    <source>
        <tissue evidence="7 8">Whole organism</tissue>
    </source>
</reference>
<keyword evidence="6" id="KW-1185">Reference proteome</keyword>
<evidence type="ECO:0000256" key="4">
    <source>
        <dbReference type="ARBA" id="ARBA00023242"/>
    </source>
</evidence>
<evidence type="ECO:0000256" key="5">
    <source>
        <dbReference type="SAM" id="MobiDB-lite"/>
    </source>
</evidence>
<dbReference type="AlphaFoldDB" id="A0A8B7N7V3"/>
<evidence type="ECO:0000313" key="6">
    <source>
        <dbReference type="Proteomes" id="UP000694843"/>
    </source>
</evidence>
<comment type="similarity">
    <text evidence="2">Belongs to the NOP16 family.</text>
</comment>